<feature type="chain" id="PRO_5039265839" evidence="4">
    <location>
        <begin position="20"/>
        <end position="412"/>
    </location>
</feature>
<dbReference type="PROSITE" id="PS51257">
    <property type="entry name" value="PROKAR_LIPOPROTEIN"/>
    <property type="match status" value="1"/>
</dbReference>
<reference evidence="5 6" key="1">
    <citation type="submission" date="2013-08" db="EMBL/GenBank/DDBJ databases">
        <authorList>
            <person name="Huang J."/>
            <person name="Wang G."/>
        </authorList>
    </citation>
    <scope>NUCLEOTIDE SEQUENCE [LARGE SCALE GENOMIC DNA]</scope>
    <source>
        <strain evidence="5 6">BH030004</strain>
    </source>
</reference>
<evidence type="ECO:0000313" key="6">
    <source>
        <dbReference type="Proteomes" id="UP000030403"/>
    </source>
</evidence>
<organism evidence="5 6">
    <name type="scientific">Pontibacillus marinus BH030004 = DSM 16465</name>
    <dbReference type="NCBI Taxonomy" id="1385511"/>
    <lineage>
        <taxon>Bacteria</taxon>
        <taxon>Bacillati</taxon>
        <taxon>Bacillota</taxon>
        <taxon>Bacilli</taxon>
        <taxon>Bacillales</taxon>
        <taxon>Bacillaceae</taxon>
        <taxon>Pontibacillus</taxon>
    </lineage>
</organism>
<dbReference type="eggNOG" id="COG1653">
    <property type="taxonomic scope" value="Bacteria"/>
</dbReference>
<dbReference type="CDD" id="cd14747">
    <property type="entry name" value="PBP2_MalE"/>
    <property type="match status" value="1"/>
</dbReference>
<keyword evidence="2" id="KW-0813">Transport</keyword>
<keyword evidence="6" id="KW-1185">Reference proteome</keyword>
<accession>A0A0A5GGT4</accession>
<proteinExistence type="inferred from homology"/>
<dbReference type="AlphaFoldDB" id="A0A0A5GGT4"/>
<comment type="similarity">
    <text evidence="1">Belongs to the bacterial solute-binding protein 1 family.</text>
</comment>
<evidence type="ECO:0000256" key="4">
    <source>
        <dbReference type="SAM" id="SignalP"/>
    </source>
</evidence>
<protein>
    <submittedName>
        <fullName evidence="5">ABC transporter substrate-binding protein</fullName>
    </submittedName>
</protein>
<dbReference type="InterPro" id="IPR006059">
    <property type="entry name" value="SBP"/>
</dbReference>
<evidence type="ECO:0000256" key="3">
    <source>
        <dbReference type="ARBA" id="ARBA00022729"/>
    </source>
</evidence>
<dbReference type="OrthoDB" id="9808332at2"/>
<dbReference type="GO" id="GO:0015768">
    <property type="term" value="P:maltose transport"/>
    <property type="evidence" value="ECO:0007669"/>
    <property type="project" value="TreeGrafter"/>
</dbReference>
<dbReference type="GO" id="GO:0042956">
    <property type="term" value="P:maltodextrin transmembrane transport"/>
    <property type="evidence" value="ECO:0007669"/>
    <property type="project" value="TreeGrafter"/>
</dbReference>
<comment type="caution">
    <text evidence="5">The sequence shown here is derived from an EMBL/GenBank/DDBJ whole genome shotgun (WGS) entry which is preliminary data.</text>
</comment>
<dbReference type="PANTHER" id="PTHR30061">
    <property type="entry name" value="MALTOSE-BINDING PERIPLASMIC PROTEIN"/>
    <property type="match status" value="1"/>
</dbReference>
<gene>
    <name evidence="5" type="ORF">N783_11050</name>
</gene>
<dbReference type="RefSeq" id="WP_027445400.1">
    <property type="nucleotide sequence ID" value="NZ_AULJ01000008.1"/>
</dbReference>
<dbReference type="Pfam" id="PF13416">
    <property type="entry name" value="SBP_bac_8"/>
    <property type="match status" value="1"/>
</dbReference>
<dbReference type="GO" id="GO:1901982">
    <property type="term" value="F:maltose binding"/>
    <property type="evidence" value="ECO:0007669"/>
    <property type="project" value="TreeGrafter"/>
</dbReference>
<dbReference type="Proteomes" id="UP000030403">
    <property type="component" value="Unassembled WGS sequence"/>
</dbReference>
<sequence>MKKLLVLMSMMVLSLALVACSGGDEGESADGEKTLKVWAMGEEGKKLKDFVKDFEENNPKITVDVQAIPWGKAHDKLLTAVASGNGPDVLQIGTTWVPEFAEAGAFKDLSEYMDDYESFNKDNFFDGSVSTMKYNDQVVGVPWYVDTRVMYYRTDLLKEAGFDQAPDTWSELKDAAKKLADRGEGQYGIDIDRNDQINPFIFAWQNGYEADLANKDLNFESPEFKEAMEYYVSYFEQGLSQKEKGGDIIQGFKTGKKPIFFSGPWMIDIIQDKAPGIEGKWATAVMPKKESRTSSMGGSNLAVFHNTDKVDASLKFISYMTQVDTQLDWLETSNTLPSRTEAWEDSALKDDPMYETFGKQLEQTKPGIQTEQFERIAQELLATLEKVVVGDADLEKELEKFNKEAQELITED</sequence>
<name>A0A0A5GGT4_9BACI</name>
<keyword evidence="3 4" id="KW-0732">Signal</keyword>
<feature type="signal peptide" evidence="4">
    <location>
        <begin position="1"/>
        <end position="19"/>
    </location>
</feature>
<dbReference type="GO" id="GO:0055052">
    <property type="term" value="C:ATP-binding cassette (ABC) transporter complex, substrate-binding subunit-containing"/>
    <property type="evidence" value="ECO:0007669"/>
    <property type="project" value="TreeGrafter"/>
</dbReference>
<dbReference type="SUPFAM" id="SSF53850">
    <property type="entry name" value="Periplasmic binding protein-like II"/>
    <property type="match status" value="1"/>
</dbReference>
<dbReference type="STRING" id="1385511.GCA_000425225_00810"/>
<evidence type="ECO:0000313" key="5">
    <source>
        <dbReference type="EMBL" id="KGX91219.1"/>
    </source>
</evidence>
<evidence type="ECO:0000256" key="2">
    <source>
        <dbReference type="ARBA" id="ARBA00022448"/>
    </source>
</evidence>
<dbReference type="Gene3D" id="3.40.190.10">
    <property type="entry name" value="Periplasmic binding protein-like II"/>
    <property type="match status" value="2"/>
</dbReference>
<dbReference type="PANTHER" id="PTHR30061:SF50">
    <property type="entry name" value="MALTOSE_MALTODEXTRIN-BINDING PERIPLASMIC PROTEIN"/>
    <property type="match status" value="1"/>
</dbReference>
<evidence type="ECO:0000256" key="1">
    <source>
        <dbReference type="ARBA" id="ARBA00008520"/>
    </source>
</evidence>
<dbReference type="EMBL" id="AVPF01000003">
    <property type="protein sequence ID" value="KGX91219.1"/>
    <property type="molecule type" value="Genomic_DNA"/>
</dbReference>